<dbReference type="InterPro" id="IPR013320">
    <property type="entry name" value="ConA-like_dom_sf"/>
</dbReference>
<accession>A0A6A4IQR1</accession>
<protein>
    <submittedName>
        <fullName evidence="2">Uncharacterized protein</fullName>
    </submittedName>
</protein>
<evidence type="ECO:0000256" key="1">
    <source>
        <dbReference type="PIRSR" id="PIRSR600250-50"/>
    </source>
</evidence>
<evidence type="ECO:0000313" key="2">
    <source>
        <dbReference type="EMBL" id="KAE9411563.1"/>
    </source>
</evidence>
<dbReference type="Pfam" id="PF01828">
    <property type="entry name" value="Peptidase_A4"/>
    <property type="match status" value="1"/>
</dbReference>
<dbReference type="SUPFAM" id="SSF49899">
    <property type="entry name" value="Concanavalin A-like lectins/glucanases"/>
    <property type="match status" value="1"/>
</dbReference>
<dbReference type="GO" id="GO:0070007">
    <property type="term" value="F:glutamic-type endopeptidase activity"/>
    <property type="evidence" value="ECO:0007669"/>
    <property type="project" value="InterPro"/>
</dbReference>
<evidence type="ECO:0000313" key="3">
    <source>
        <dbReference type="Proteomes" id="UP000799118"/>
    </source>
</evidence>
<name>A0A6A4IQR1_9AGAR</name>
<dbReference type="OrthoDB" id="2862635at2759"/>
<dbReference type="InterPro" id="IPR000250">
    <property type="entry name" value="Peptidase_G1"/>
</dbReference>
<dbReference type="Gene3D" id="2.60.120.700">
    <property type="entry name" value="Peptidase G1"/>
    <property type="match status" value="1"/>
</dbReference>
<feature type="active site" description="Proton acceptor" evidence="1">
    <location>
        <position position="98"/>
    </location>
</feature>
<reference evidence="2" key="1">
    <citation type="journal article" date="2019" name="Environ. Microbiol.">
        <title>Fungal ecological strategies reflected in gene transcription - a case study of two litter decomposers.</title>
        <authorList>
            <person name="Barbi F."/>
            <person name="Kohler A."/>
            <person name="Barry K."/>
            <person name="Baskaran P."/>
            <person name="Daum C."/>
            <person name="Fauchery L."/>
            <person name="Ihrmark K."/>
            <person name="Kuo A."/>
            <person name="LaButti K."/>
            <person name="Lipzen A."/>
            <person name="Morin E."/>
            <person name="Grigoriev I.V."/>
            <person name="Henrissat B."/>
            <person name="Lindahl B."/>
            <person name="Martin F."/>
        </authorList>
    </citation>
    <scope>NUCLEOTIDE SEQUENCE</scope>
    <source>
        <strain evidence="2">JB14</strain>
    </source>
</reference>
<dbReference type="EMBL" id="ML769383">
    <property type="protein sequence ID" value="KAE9411563.1"/>
    <property type="molecule type" value="Genomic_DNA"/>
</dbReference>
<organism evidence="2 3">
    <name type="scientific">Gymnopus androsaceus JB14</name>
    <dbReference type="NCBI Taxonomy" id="1447944"/>
    <lineage>
        <taxon>Eukaryota</taxon>
        <taxon>Fungi</taxon>
        <taxon>Dikarya</taxon>
        <taxon>Basidiomycota</taxon>
        <taxon>Agaricomycotina</taxon>
        <taxon>Agaricomycetes</taxon>
        <taxon>Agaricomycetidae</taxon>
        <taxon>Agaricales</taxon>
        <taxon>Marasmiineae</taxon>
        <taxon>Omphalotaceae</taxon>
        <taxon>Gymnopus</taxon>
    </lineage>
</organism>
<keyword evidence="3" id="KW-1185">Reference proteome</keyword>
<dbReference type="Proteomes" id="UP000799118">
    <property type="component" value="Unassembled WGS sequence"/>
</dbReference>
<dbReference type="AlphaFoldDB" id="A0A6A4IQR1"/>
<dbReference type="InterPro" id="IPR038656">
    <property type="entry name" value="Peptidase_G1_sf"/>
</dbReference>
<gene>
    <name evidence="2" type="ORF">BT96DRAFT_1029718</name>
</gene>
<dbReference type="GO" id="GO:0006508">
    <property type="term" value="P:proteolysis"/>
    <property type="evidence" value="ECO:0007669"/>
    <property type="project" value="InterPro"/>
</dbReference>
<proteinExistence type="predicted"/>
<sequence>MFSADFLVQALLATNQERAYVRPHSTPCYQQSQPKKNLITSQTSTDVTYEAMTFTTTVSTATSGTLVIINNSQNVTVSMDISSSSASLCQTNAECIVEDFGYELPNWGTVTFTDASAKTLSSTQLFSPDFEEDEVMTGSLMETLSPLNMRLRSADFKQSLVDSSQWLVNGAELEMKTEREGWVHDDDG</sequence>